<organism evidence="7">
    <name type="scientific">Lotharella globosa</name>
    <dbReference type="NCBI Taxonomy" id="91324"/>
    <lineage>
        <taxon>Eukaryota</taxon>
        <taxon>Sar</taxon>
        <taxon>Rhizaria</taxon>
        <taxon>Cercozoa</taxon>
        <taxon>Chlorarachniophyceae</taxon>
        <taxon>Lotharella</taxon>
    </lineage>
</organism>
<dbReference type="InterPro" id="IPR001452">
    <property type="entry name" value="SH3_domain"/>
</dbReference>
<evidence type="ECO:0000256" key="5">
    <source>
        <dbReference type="SAM" id="MobiDB-lite"/>
    </source>
</evidence>
<dbReference type="InterPro" id="IPR036028">
    <property type="entry name" value="SH3-like_dom_sf"/>
</dbReference>
<dbReference type="Gene3D" id="1.20.1270.60">
    <property type="entry name" value="Arfaptin homology (AH) domain/BAR domain"/>
    <property type="match status" value="1"/>
</dbReference>
<dbReference type="Pfam" id="PF00300">
    <property type="entry name" value="His_Phos_1"/>
    <property type="match status" value="2"/>
</dbReference>
<dbReference type="SUPFAM" id="SSF50044">
    <property type="entry name" value="SH3-domain"/>
    <property type="match status" value="1"/>
</dbReference>
<dbReference type="GO" id="GO:0016791">
    <property type="term" value="F:phosphatase activity"/>
    <property type="evidence" value="ECO:0007669"/>
    <property type="project" value="TreeGrafter"/>
</dbReference>
<dbReference type="CDD" id="cd00174">
    <property type="entry name" value="SH3"/>
    <property type="match status" value="1"/>
</dbReference>
<protein>
    <recommendedName>
        <fullName evidence="6">SH3 domain-containing protein</fullName>
    </recommendedName>
</protein>
<reference evidence="7" key="1">
    <citation type="submission" date="2021-01" db="EMBL/GenBank/DDBJ databases">
        <authorList>
            <person name="Corre E."/>
            <person name="Pelletier E."/>
            <person name="Niang G."/>
            <person name="Scheremetjew M."/>
            <person name="Finn R."/>
            <person name="Kale V."/>
            <person name="Holt S."/>
            <person name="Cochrane G."/>
            <person name="Meng A."/>
            <person name="Brown T."/>
            <person name="Cohen L."/>
        </authorList>
    </citation>
    <scope>NUCLEOTIDE SEQUENCE</scope>
    <source>
        <strain evidence="7">CCCM811</strain>
    </source>
</reference>
<dbReference type="FunFam" id="2.30.30.40:FF:000072">
    <property type="entry name" value="Unconventional Myosin IB"/>
    <property type="match status" value="1"/>
</dbReference>
<keyword evidence="3" id="KW-0413">Isomerase</keyword>
<name>A0A7S3Z7A3_9EUKA</name>
<evidence type="ECO:0000256" key="3">
    <source>
        <dbReference type="ARBA" id="ARBA00023235"/>
    </source>
</evidence>
<dbReference type="Gene3D" id="3.40.50.1240">
    <property type="entry name" value="Phosphoglycerate mutase-like"/>
    <property type="match status" value="1"/>
</dbReference>
<evidence type="ECO:0000259" key="6">
    <source>
        <dbReference type="PROSITE" id="PS50002"/>
    </source>
</evidence>
<dbReference type="CDD" id="cd07067">
    <property type="entry name" value="HP_PGM_like"/>
    <property type="match status" value="1"/>
</dbReference>
<accession>A0A7S3Z7A3</accession>
<dbReference type="PANTHER" id="PTHR48100:SF1">
    <property type="entry name" value="HISTIDINE PHOSPHATASE FAMILY PROTEIN-RELATED"/>
    <property type="match status" value="1"/>
</dbReference>
<dbReference type="SMART" id="SM00326">
    <property type="entry name" value="SH3"/>
    <property type="match status" value="1"/>
</dbReference>
<sequence length="840" mass="96418">MESKSSSMGLHYSHLAHQFPLLLEQVSNGLESMEQLKTFLSKLCEIRANVELEVFKLTKSNRENQPLDSMNGIRKAIEDVRAVIEGNSKIRLQEFRQVEELVISPMIGFLQGADKRVKTIKKSYYKAVLRVKERKEDVRKHLVVCLKGWQSLHGDKAGAKQQQKVYKLFQKHEKLVSEVNREYREHCNTELRTLCEALEKVEIERAKTLKESLWAFKTSFFSSLQFMQVLREEFKIDTIDSVSSIFSSMMGKWVGVYGEAGEPETMPTGLPCDSFELVEGNRSWESKGKFHRNFGLRREDRSPEPESAKSTIETVDEVKEFISKIRGGFTEMGEALWDYNSGNEKDLSFKVGNKVAILEKDDSGWWTGEFNGTVGFFPGNYVKIIPKPPPIPGHKSPPAKINRRARGMLIPEKVGTRSRSAPAKRNRRQNSRHSRSKFDNMTLLRSFCRNQILVTLNKVTNMPGSSNDCTPSVSMCLLSSDGKPGDTVRWPRRYRTTKPIWNTPRVVGYPSGTRELNETHLTISLHDDKENVGRASIALKGVKLGQVGTCVVDLHKPQRFQCEVEYSIDKFYPKPKYVFLIRHGESEWNLAQEKKQVMNMMKKVDHGLSNDGRLQAERLSEKLKAALDVPPGEGSEYLERFMEADAVYSSPLTRALQTAVIALQHHPKLRDPRSTLKVLSSARERRNFGGRDTQGKRKGDEIVRRLYMKLCKLYEMYGGTPKTVEEVKVDYNDATDEWWDKSRESDEEFDARLDHLMAHLQYTNEENIIVVTHSFLIRGLFQRYLGKHFKKEHPHIAKHFTTEKLENCAVVGLQIDYDENHGRPSIVDFALLFGSQIEYH</sequence>
<dbReference type="SUPFAM" id="SSF103657">
    <property type="entry name" value="BAR/IMD domain-like"/>
    <property type="match status" value="1"/>
</dbReference>
<dbReference type="GO" id="GO:0005737">
    <property type="term" value="C:cytoplasm"/>
    <property type="evidence" value="ECO:0007669"/>
    <property type="project" value="TreeGrafter"/>
</dbReference>
<dbReference type="InterPro" id="IPR027267">
    <property type="entry name" value="AH/BAR_dom_sf"/>
</dbReference>
<proteinExistence type="predicted"/>
<dbReference type="InterPro" id="IPR013078">
    <property type="entry name" value="His_Pase_superF_clade-1"/>
</dbReference>
<dbReference type="PROSITE" id="PS00175">
    <property type="entry name" value="PG_MUTASE"/>
    <property type="match status" value="1"/>
</dbReference>
<dbReference type="InterPro" id="IPR050275">
    <property type="entry name" value="PGM_Phosphatase"/>
</dbReference>
<feature type="compositionally biased region" description="Basic residues" evidence="5">
    <location>
        <begin position="422"/>
        <end position="435"/>
    </location>
</feature>
<evidence type="ECO:0000313" key="7">
    <source>
        <dbReference type="EMBL" id="CAE0674134.1"/>
    </source>
</evidence>
<dbReference type="PANTHER" id="PTHR48100">
    <property type="entry name" value="BROAD-SPECIFICITY PHOSPHATASE YOR283W-RELATED"/>
    <property type="match status" value="1"/>
</dbReference>
<dbReference type="Gene3D" id="2.30.30.40">
    <property type="entry name" value="SH3 Domains"/>
    <property type="match status" value="1"/>
</dbReference>
<evidence type="ECO:0000256" key="2">
    <source>
        <dbReference type="ARBA" id="ARBA00023152"/>
    </source>
</evidence>
<keyword evidence="2" id="KW-0324">Glycolysis</keyword>
<dbReference type="AlphaFoldDB" id="A0A7S3Z7A3"/>
<gene>
    <name evidence="7" type="ORF">LGLO00237_LOCUS25908</name>
</gene>
<dbReference type="PRINTS" id="PR00452">
    <property type="entry name" value="SH3DOMAIN"/>
</dbReference>
<feature type="domain" description="SH3" evidence="6">
    <location>
        <begin position="328"/>
        <end position="387"/>
    </location>
</feature>
<evidence type="ECO:0000256" key="4">
    <source>
        <dbReference type="PROSITE-ProRule" id="PRU00192"/>
    </source>
</evidence>
<dbReference type="Pfam" id="PF00018">
    <property type="entry name" value="SH3_1"/>
    <property type="match status" value="1"/>
</dbReference>
<evidence type="ECO:0000256" key="1">
    <source>
        <dbReference type="ARBA" id="ARBA00022443"/>
    </source>
</evidence>
<keyword evidence="1 4" id="KW-0728">SH3 domain</keyword>
<dbReference type="EMBL" id="HBIV01036257">
    <property type="protein sequence ID" value="CAE0674134.1"/>
    <property type="molecule type" value="Transcribed_RNA"/>
</dbReference>
<dbReference type="InterPro" id="IPR029033">
    <property type="entry name" value="His_PPase_superfam"/>
</dbReference>
<feature type="region of interest" description="Disordered" evidence="5">
    <location>
        <begin position="412"/>
        <end position="436"/>
    </location>
</feature>
<dbReference type="SUPFAM" id="SSF53254">
    <property type="entry name" value="Phosphoglycerate mutase-like"/>
    <property type="match status" value="1"/>
</dbReference>
<dbReference type="InterPro" id="IPR001345">
    <property type="entry name" value="PG/BPGM_mutase_AS"/>
</dbReference>
<dbReference type="PROSITE" id="PS50002">
    <property type="entry name" value="SH3"/>
    <property type="match status" value="1"/>
</dbReference>
<dbReference type="SMART" id="SM00855">
    <property type="entry name" value="PGAM"/>
    <property type="match status" value="1"/>
</dbReference>